<dbReference type="SMART" id="SM00349">
    <property type="entry name" value="KRAB"/>
    <property type="match status" value="1"/>
</dbReference>
<dbReference type="RefSeq" id="XP_060056785.1">
    <property type="nucleotide sequence ID" value="XM_060200802.1"/>
</dbReference>
<dbReference type="Gene3D" id="6.10.140.140">
    <property type="match status" value="1"/>
</dbReference>
<reference evidence="10" key="1">
    <citation type="submission" date="2025-08" db="UniProtKB">
        <authorList>
            <consortium name="RefSeq"/>
        </authorList>
    </citation>
    <scope>IDENTIFICATION</scope>
</reference>
<feature type="domain" description="C2H2-type" evidence="7">
    <location>
        <begin position="555"/>
        <end position="582"/>
    </location>
</feature>
<keyword evidence="4" id="KW-0862">Zinc</keyword>
<evidence type="ECO:0000256" key="2">
    <source>
        <dbReference type="ARBA" id="ARBA00022737"/>
    </source>
</evidence>
<dbReference type="PANTHER" id="PTHR24408">
    <property type="entry name" value="ZINC FINGER PROTEIN"/>
    <property type="match status" value="1"/>
</dbReference>
<dbReference type="GeneID" id="103128968"/>
<feature type="domain" description="C2H2-type" evidence="7">
    <location>
        <begin position="583"/>
        <end position="610"/>
    </location>
</feature>
<dbReference type="Pfam" id="PF00096">
    <property type="entry name" value="zf-C2H2"/>
    <property type="match status" value="11"/>
</dbReference>
<proteinExistence type="predicted"/>
<feature type="region of interest" description="Disordered" evidence="6">
    <location>
        <begin position="38"/>
        <end position="60"/>
    </location>
</feature>
<keyword evidence="9" id="KW-1185">Reference proteome</keyword>
<dbReference type="PROSITE" id="PS50157">
    <property type="entry name" value="ZINC_FINGER_C2H2_2"/>
    <property type="match status" value="11"/>
</dbReference>
<evidence type="ECO:0000256" key="4">
    <source>
        <dbReference type="ARBA" id="ARBA00022833"/>
    </source>
</evidence>
<dbReference type="Gene3D" id="3.30.160.60">
    <property type="entry name" value="Classic Zinc Finger"/>
    <property type="match status" value="11"/>
</dbReference>
<evidence type="ECO:0000256" key="1">
    <source>
        <dbReference type="ARBA" id="ARBA00022723"/>
    </source>
</evidence>
<keyword evidence="3 5" id="KW-0863">Zinc-finger</keyword>
<feature type="domain" description="KRAB" evidence="8">
    <location>
        <begin position="86"/>
        <end position="157"/>
    </location>
</feature>
<evidence type="ECO:0000313" key="10">
    <source>
        <dbReference type="RefSeq" id="XP_060056785.1"/>
    </source>
</evidence>
<dbReference type="Proteomes" id="UP001652624">
    <property type="component" value="Chromosome 10"/>
</dbReference>
<dbReference type="InterPro" id="IPR013087">
    <property type="entry name" value="Znf_C2H2_type"/>
</dbReference>
<evidence type="ECO:0000256" key="3">
    <source>
        <dbReference type="ARBA" id="ARBA00022771"/>
    </source>
</evidence>
<sequence>MKNANQGKEGEVGNRGVFDVVLELWRWARQAGKKVQGLSAHEQLDRPLTSPDQLDSAKGFESPKAEALSSTFFQERQEMNISQASVSFKDVTVEFTQDEWRLMSSAQRTLYREVMLENYSHLISMGYCSTKPELIFALEQKDFRESILERESLSTIPPEDFQPDELSETSENKSKHLWQVLLTNKTLITEQEMPGKLCDLDINIFPAKIKPYKFESRRLTFLCLNSMDPYCQYSKKKSHEHTTCEKWFSNVKDDISNTEEKSFPYSKNLNTLSHEVTQYQTIQSLEQTLEYNKCRKTLLGNTALVTDMSPHTKMTSYKFSRLREDQCDKFTVTVSQGNNLEEKSHHEFHDYDCTENRNELSRSTQVMDTERLSLSQKPHIKEHQKSYIGLKPVNYLSHNSILPVCQTTHTMETSSDYNTCTESLVYQSTYNLYKRSHIKVKSYESSKCEKSCSVNSCPTLPHKSHMDKKSYECHECGKAFSEKSYLRKHQINHIQEKPYKCDGCEKAFSAKSSLKVHHQTHTKKKHIECNQCGKSFTYKSVFIIHLRSHTGEKPFECSDCGKFFGHMSGLRNHQKIHTGERPYKCDKCGKSFKMKVGLRKHHITHTGEKPYKCNQCGKAFGQKSQLKGHHRIHTGEKPYKCNHCGDSFRQKSNLRVHYRTHTGEKPYKCDVCGKTFRQTSNLVGHQRIHTGEKPFECNECGKAFGDKSGLRNHQRIHTGEKPYNCNHCGEAFNRQSNLRVHQRIHTGEKPYKCDPCGKTFSQKSSLKEHQKAHIGS</sequence>
<name>A0ABM3Y6U7_ERIEU</name>
<dbReference type="PANTHER" id="PTHR24408:SF34">
    <property type="entry name" value="ZINC FINGER PROTEIN 672-RELATED"/>
    <property type="match status" value="1"/>
</dbReference>
<dbReference type="Pfam" id="PF01352">
    <property type="entry name" value="KRAB"/>
    <property type="match status" value="1"/>
</dbReference>
<evidence type="ECO:0000313" key="9">
    <source>
        <dbReference type="Proteomes" id="UP001652624"/>
    </source>
</evidence>
<dbReference type="PROSITE" id="PS00028">
    <property type="entry name" value="ZINC_FINGER_C2H2_1"/>
    <property type="match status" value="11"/>
</dbReference>
<keyword evidence="1" id="KW-0479">Metal-binding</keyword>
<feature type="domain" description="C2H2-type" evidence="7">
    <location>
        <begin position="639"/>
        <end position="666"/>
    </location>
</feature>
<protein>
    <submittedName>
        <fullName evidence="10">Zinc finger protein 782</fullName>
    </submittedName>
</protein>
<gene>
    <name evidence="10" type="primary">LOC103128968</name>
</gene>
<feature type="domain" description="C2H2-type" evidence="7">
    <location>
        <begin position="499"/>
        <end position="526"/>
    </location>
</feature>
<feature type="domain" description="C2H2-type" evidence="7">
    <location>
        <begin position="751"/>
        <end position="776"/>
    </location>
</feature>
<evidence type="ECO:0000256" key="6">
    <source>
        <dbReference type="SAM" id="MobiDB-lite"/>
    </source>
</evidence>
<dbReference type="CDD" id="cd07765">
    <property type="entry name" value="KRAB_A-box"/>
    <property type="match status" value="1"/>
</dbReference>
<dbReference type="InterPro" id="IPR001909">
    <property type="entry name" value="KRAB"/>
</dbReference>
<dbReference type="InterPro" id="IPR036236">
    <property type="entry name" value="Znf_C2H2_sf"/>
</dbReference>
<feature type="domain" description="C2H2-type" evidence="7">
    <location>
        <begin position="527"/>
        <end position="554"/>
    </location>
</feature>
<accession>A0ABM3Y6U7</accession>
<dbReference type="PROSITE" id="PS50805">
    <property type="entry name" value="KRAB"/>
    <property type="match status" value="1"/>
</dbReference>
<feature type="domain" description="C2H2-type" evidence="7">
    <location>
        <begin position="471"/>
        <end position="498"/>
    </location>
</feature>
<feature type="domain" description="C2H2-type" evidence="7">
    <location>
        <begin position="611"/>
        <end position="638"/>
    </location>
</feature>
<keyword evidence="2" id="KW-0677">Repeat</keyword>
<feature type="domain" description="C2H2-type" evidence="7">
    <location>
        <begin position="723"/>
        <end position="750"/>
    </location>
</feature>
<evidence type="ECO:0000259" key="8">
    <source>
        <dbReference type="PROSITE" id="PS50805"/>
    </source>
</evidence>
<dbReference type="SUPFAM" id="SSF57667">
    <property type="entry name" value="beta-beta-alpha zinc fingers"/>
    <property type="match status" value="6"/>
</dbReference>
<dbReference type="SUPFAM" id="SSF109640">
    <property type="entry name" value="KRAB domain (Kruppel-associated box)"/>
    <property type="match status" value="1"/>
</dbReference>
<feature type="domain" description="C2H2-type" evidence="7">
    <location>
        <begin position="667"/>
        <end position="694"/>
    </location>
</feature>
<evidence type="ECO:0000259" key="7">
    <source>
        <dbReference type="PROSITE" id="PS50157"/>
    </source>
</evidence>
<feature type="domain" description="C2H2-type" evidence="7">
    <location>
        <begin position="695"/>
        <end position="722"/>
    </location>
</feature>
<evidence type="ECO:0000256" key="5">
    <source>
        <dbReference type="PROSITE-ProRule" id="PRU00042"/>
    </source>
</evidence>
<dbReference type="SMART" id="SM00355">
    <property type="entry name" value="ZnF_C2H2"/>
    <property type="match status" value="11"/>
</dbReference>
<organism evidence="9 10">
    <name type="scientific">Erinaceus europaeus</name>
    <name type="common">Western European hedgehog</name>
    <dbReference type="NCBI Taxonomy" id="9365"/>
    <lineage>
        <taxon>Eukaryota</taxon>
        <taxon>Metazoa</taxon>
        <taxon>Chordata</taxon>
        <taxon>Craniata</taxon>
        <taxon>Vertebrata</taxon>
        <taxon>Euteleostomi</taxon>
        <taxon>Mammalia</taxon>
        <taxon>Eutheria</taxon>
        <taxon>Laurasiatheria</taxon>
        <taxon>Eulipotyphla</taxon>
        <taxon>Erinaceidae</taxon>
        <taxon>Erinaceinae</taxon>
        <taxon>Erinaceus</taxon>
    </lineage>
</organism>
<dbReference type="InterPro" id="IPR036051">
    <property type="entry name" value="KRAB_dom_sf"/>
</dbReference>